<keyword evidence="1" id="KW-0732">Signal</keyword>
<protein>
    <submittedName>
        <fullName evidence="2">Uncharacterized protein</fullName>
    </submittedName>
</protein>
<evidence type="ECO:0000313" key="2">
    <source>
        <dbReference type="EMBL" id="KAF1944448.1"/>
    </source>
</evidence>
<feature type="signal peptide" evidence="1">
    <location>
        <begin position="1"/>
        <end position="19"/>
    </location>
</feature>
<feature type="chain" id="PRO_5025391396" evidence="1">
    <location>
        <begin position="20"/>
        <end position="142"/>
    </location>
</feature>
<proteinExistence type="predicted"/>
<evidence type="ECO:0000256" key="1">
    <source>
        <dbReference type="SAM" id="SignalP"/>
    </source>
</evidence>
<dbReference type="Proteomes" id="UP000800038">
    <property type="component" value="Unassembled WGS sequence"/>
</dbReference>
<dbReference type="AlphaFoldDB" id="A0A6A5SX77"/>
<gene>
    <name evidence="2" type="ORF">EJ02DRAFT_452312</name>
</gene>
<sequence>MHFSMLITGSLAAVTPVLASPIQPTEPLLEVGHVTLRNGTVYPLQETGIPDIRVITFDKENDYFVRPITYHVEENYVCKFFEESSRGVGPVIGEWKGPADGEFGDNWAAFYMCWHIAKSANIVFATTSPIAASAQSRAPFRL</sequence>
<evidence type="ECO:0000313" key="3">
    <source>
        <dbReference type="Proteomes" id="UP000800038"/>
    </source>
</evidence>
<accession>A0A6A5SX77</accession>
<keyword evidence="3" id="KW-1185">Reference proteome</keyword>
<reference evidence="2" key="1">
    <citation type="journal article" date="2020" name="Stud. Mycol.">
        <title>101 Dothideomycetes genomes: a test case for predicting lifestyles and emergence of pathogens.</title>
        <authorList>
            <person name="Haridas S."/>
            <person name="Albert R."/>
            <person name="Binder M."/>
            <person name="Bloem J."/>
            <person name="Labutti K."/>
            <person name="Salamov A."/>
            <person name="Andreopoulos B."/>
            <person name="Baker S."/>
            <person name="Barry K."/>
            <person name="Bills G."/>
            <person name="Bluhm B."/>
            <person name="Cannon C."/>
            <person name="Castanera R."/>
            <person name="Culley D."/>
            <person name="Daum C."/>
            <person name="Ezra D."/>
            <person name="Gonzalez J."/>
            <person name="Henrissat B."/>
            <person name="Kuo A."/>
            <person name="Liang C."/>
            <person name="Lipzen A."/>
            <person name="Lutzoni F."/>
            <person name="Magnuson J."/>
            <person name="Mondo S."/>
            <person name="Nolan M."/>
            <person name="Ohm R."/>
            <person name="Pangilinan J."/>
            <person name="Park H.-J."/>
            <person name="Ramirez L."/>
            <person name="Alfaro M."/>
            <person name="Sun H."/>
            <person name="Tritt A."/>
            <person name="Yoshinaga Y."/>
            <person name="Zwiers L.-H."/>
            <person name="Turgeon B."/>
            <person name="Goodwin S."/>
            <person name="Spatafora J."/>
            <person name="Crous P."/>
            <person name="Grigoriev I."/>
        </authorList>
    </citation>
    <scope>NUCLEOTIDE SEQUENCE</scope>
    <source>
        <strain evidence="2">CBS 161.51</strain>
    </source>
</reference>
<dbReference type="EMBL" id="ML976016">
    <property type="protein sequence ID" value="KAF1944448.1"/>
    <property type="molecule type" value="Genomic_DNA"/>
</dbReference>
<dbReference type="OrthoDB" id="3692973at2759"/>
<organism evidence="2 3">
    <name type="scientific">Clathrospora elynae</name>
    <dbReference type="NCBI Taxonomy" id="706981"/>
    <lineage>
        <taxon>Eukaryota</taxon>
        <taxon>Fungi</taxon>
        <taxon>Dikarya</taxon>
        <taxon>Ascomycota</taxon>
        <taxon>Pezizomycotina</taxon>
        <taxon>Dothideomycetes</taxon>
        <taxon>Pleosporomycetidae</taxon>
        <taxon>Pleosporales</taxon>
        <taxon>Diademaceae</taxon>
        <taxon>Clathrospora</taxon>
    </lineage>
</organism>
<name>A0A6A5SX77_9PLEO</name>